<keyword evidence="3 6" id="KW-0378">Hydrolase</keyword>
<evidence type="ECO:0000256" key="6">
    <source>
        <dbReference type="PROSITE-ProRule" id="PRU01240"/>
    </source>
</evidence>
<keyword evidence="2 6" id="KW-0645">Protease</keyword>
<keyword evidence="10" id="KW-1185">Reference proteome</keyword>
<comment type="similarity">
    <text evidence="1 6">Belongs to the peptidase S8 family.</text>
</comment>
<organism evidence="9 10">
    <name type="scientific">Lysobacter soli</name>
    <dbReference type="NCBI Taxonomy" id="453783"/>
    <lineage>
        <taxon>Bacteria</taxon>
        <taxon>Pseudomonadati</taxon>
        <taxon>Pseudomonadota</taxon>
        <taxon>Gammaproteobacteria</taxon>
        <taxon>Lysobacterales</taxon>
        <taxon>Lysobacteraceae</taxon>
        <taxon>Lysobacter</taxon>
    </lineage>
</organism>
<dbReference type="PROSITE" id="PS51892">
    <property type="entry name" value="SUBTILASE"/>
    <property type="match status" value="1"/>
</dbReference>
<keyword evidence="4 6" id="KW-0720">Serine protease</keyword>
<dbReference type="SUPFAM" id="SSF52743">
    <property type="entry name" value="Subtilisin-like"/>
    <property type="match status" value="1"/>
</dbReference>
<gene>
    <name evidence="9" type="ORF">DX912_06720</name>
</gene>
<dbReference type="InterPro" id="IPR023828">
    <property type="entry name" value="Peptidase_S8_Ser-AS"/>
</dbReference>
<dbReference type="InterPro" id="IPR000209">
    <property type="entry name" value="Peptidase_S8/S53_dom"/>
</dbReference>
<evidence type="ECO:0000256" key="2">
    <source>
        <dbReference type="ARBA" id="ARBA00022670"/>
    </source>
</evidence>
<feature type="region of interest" description="Disordered" evidence="7">
    <location>
        <begin position="193"/>
        <end position="213"/>
    </location>
</feature>
<dbReference type="InterPro" id="IPR015500">
    <property type="entry name" value="Peptidase_S8_subtilisin-rel"/>
</dbReference>
<evidence type="ECO:0000313" key="10">
    <source>
        <dbReference type="Proteomes" id="UP000256829"/>
    </source>
</evidence>
<dbReference type="AlphaFoldDB" id="A0A3D8VFX7"/>
<proteinExistence type="inferred from homology"/>
<feature type="domain" description="Peptidase S8/S53" evidence="8">
    <location>
        <begin position="156"/>
        <end position="443"/>
    </location>
</feature>
<feature type="active site" description="Charge relay system" evidence="5 6">
    <location>
        <position position="165"/>
    </location>
</feature>
<dbReference type="GO" id="GO:0006508">
    <property type="term" value="P:proteolysis"/>
    <property type="evidence" value="ECO:0007669"/>
    <property type="project" value="UniProtKB-KW"/>
</dbReference>
<dbReference type="GO" id="GO:0004252">
    <property type="term" value="F:serine-type endopeptidase activity"/>
    <property type="evidence" value="ECO:0007669"/>
    <property type="project" value="UniProtKB-UniRule"/>
</dbReference>
<evidence type="ECO:0000256" key="7">
    <source>
        <dbReference type="SAM" id="MobiDB-lite"/>
    </source>
</evidence>
<dbReference type="InterPro" id="IPR050131">
    <property type="entry name" value="Peptidase_S8_subtilisin-like"/>
</dbReference>
<evidence type="ECO:0000256" key="4">
    <source>
        <dbReference type="ARBA" id="ARBA00022825"/>
    </source>
</evidence>
<dbReference type="EMBL" id="QTJR01000003">
    <property type="protein sequence ID" value="RDY68287.1"/>
    <property type="molecule type" value="Genomic_DNA"/>
</dbReference>
<feature type="active site" description="Charge relay system" evidence="5 6">
    <location>
        <position position="410"/>
    </location>
</feature>
<evidence type="ECO:0000259" key="8">
    <source>
        <dbReference type="Pfam" id="PF00082"/>
    </source>
</evidence>
<dbReference type="Pfam" id="PF00082">
    <property type="entry name" value="Peptidase_S8"/>
    <property type="match status" value="1"/>
</dbReference>
<dbReference type="Gene3D" id="3.40.50.200">
    <property type="entry name" value="Peptidase S8/S53 domain"/>
    <property type="match status" value="1"/>
</dbReference>
<evidence type="ECO:0000313" key="9">
    <source>
        <dbReference type="EMBL" id="RDY68287.1"/>
    </source>
</evidence>
<accession>A0A3D8VFX7</accession>
<protein>
    <submittedName>
        <fullName evidence="9">Subtilisin DY</fullName>
    </submittedName>
</protein>
<sequence length="485" mass="49524">MPVAVAFAPGKPCPAPVQRATSEEIHPVINKALSVLALACALPVAAQAASSTRQIGVNVLLNGDATPATLAKLGTYGTVRDVVAEIDLVTLKTTEDQLAAIRALPFVTAANPDAERKGSPVDTVSATNFANGLSTWDQDAVDVTNLGAGRTIAYDGNGVYVAVLDTGLLDTWRQYFPQERIASQFAKAFNGGGGEKGNVSEPPNKWEHDQNSHGTHVTSTILGYSLNGIPINGTAPRATVIPVKVLNQNGSGWSSVVAAGIVYVANLKASGALGASPVVINMSLGGPSLDASEKAAVDYAISKGVVIVASAGNEGDAGMGYPGAYAPVVSVAATGWNGQWKPGADGNPGNWWNADDVPDPTNTADFHIADFSSRALAGQDLDVAAPGSWVVGPYQTQSGKTSYFYLSGTSMASPHVAGIAALMLQKNPNLVQADVEDILTTAAIPWGAGCALVSQPSGPAVNECWGANATGSGLITAANALSLTP</sequence>
<evidence type="ECO:0000256" key="3">
    <source>
        <dbReference type="ARBA" id="ARBA00022801"/>
    </source>
</evidence>
<dbReference type="PANTHER" id="PTHR43806">
    <property type="entry name" value="PEPTIDASE S8"/>
    <property type="match status" value="1"/>
</dbReference>
<dbReference type="InterPro" id="IPR036852">
    <property type="entry name" value="Peptidase_S8/S53_dom_sf"/>
</dbReference>
<dbReference type="PROSITE" id="PS00137">
    <property type="entry name" value="SUBTILASE_HIS"/>
    <property type="match status" value="1"/>
</dbReference>
<dbReference type="Proteomes" id="UP000256829">
    <property type="component" value="Unassembled WGS sequence"/>
</dbReference>
<dbReference type="PANTHER" id="PTHR43806:SF11">
    <property type="entry name" value="CEREVISIN-RELATED"/>
    <property type="match status" value="1"/>
</dbReference>
<dbReference type="PRINTS" id="PR00723">
    <property type="entry name" value="SUBTILISIN"/>
</dbReference>
<comment type="caution">
    <text evidence="9">The sequence shown here is derived from an EMBL/GenBank/DDBJ whole genome shotgun (WGS) entry which is preliminary data.</text>
</comment>
<evidence type="ECO:0000256" key="5">
    <source>
        <dbReference type="PIRSR" id="PIRSR615500-1"/>
    </source>
</evidence>
<reference evidence="9 10" key="1">
    <citation type="submission" date="2018-08" db="EMBL/GenBank/DDBJ databases">
        <title>Lysobacter soli KCTC 22011, whole genome shotgun sequence.</title>
        <authorList>
            <person name="Zhang X."/>
            <person name="Feng G."/>
            <person name="Zhu H."/>
        </authorList>
    </citation>
    <scope>NUCLEOTIDE SEQUENCE [LARGE SCALE GENOMIC DNA]</scope>
    <source>
        <strain evidence="9 10">KCTC 22011</strain>
    </source>
</reference>
<evidence type="ECO:0000256" key="1">
    <source>
        <dbReference type="ARBA" id="ARBA00011073"/>
    </source>
</evidence>
<feature type="active site" description="Charge relay system" evidence="5 6">
    <location>
        <position position="213"/>
    </location>
</feature>
<name>A0A3D8VFX7_9GAMM</name>
<dbReference type="PROSITE" id="PS00138">
    <property type="entry name" value="SUBTILASE_SER"/>
    <property type="match status" value="1"/>
</dbReference>
<dbReference type="InterPro" id="IPR022398">
    <property type="entry name" value="Peptidase_S8_His-AS"/>
</dbReference>